<dbReference type="AlphaFoldDB" id="B0Z428"/>
<name>B0Z428_ECOLX</name>
<reference evidence="1" key="1">
    <citation type="journal article" date="2008" name="Syst. Appl. Microbiol.">
        <title>A novel DNA microarray design for accurate and straightforward identification of Escherichia coli safety and laboratory strains.</title>
        <authorList>
            <person name="Bauer A.P."/>
            <person name="Ludwig W."/>
            <person name="Schleifer K.H."/>
        </authorList>
    </citation>
    <scope>NUCLEOTIDE SEQUENCE</scope>
    <source>
        <strain evidence="1">B</strain>
    </source>
</reference>
<accession>B0Z428</accession>
<proteinExistence type="predicted"/>
<feature type="non-terminal residue" evidence="1">
    <location>
        <position position="1"/>
    </location>
</feature>
<dbReference type="EMBL" id="EU250044">
    <property type="protein sequence ID" value="ABY84925.1"/>
    <property type="molecule type" value="Genomic_DNA"/>
</dbReference>
<sequence length="35" mass="4231">PLICRRPCMILQISYCPAVRKTVLKFITERLWIIR</sequence>
<protein>
    <submittedName>
        <fullName evidence="1">Putative phage tail fiber protein</fullName>
    </submittedName>
</protein>
<organism evidence="1">
    <name type="scientific">Escherichia coli</name>
    <dbReference type="NCBI Taxonomy" id="562"/>
    <lineage>
        <taxon>Bacteria</taxon>
        <taxon>Pseudomonadati</taxon>
        <taxon>Pseudomonadota</taxon>
        <taxon>Gammaproteobacteria</taxon>
        <taxon>Enterobacterales</taxon>
        <taxon>Enterobacteriaceae</taxon>
        <taxon>Escherichia</taxon>
    </lineage>
</organism>
<evidence type="ECO:0000313" key="1">
    <source>
        <dbReference type="EMBL" id="ABY84925.1"/>
    </source>
</evidence>